<reference evidence="3" key="1">
    <citation type="submission" date="2016-01" db="EMBL/GenBank/DDBJ databases">
        <authorList>
            <person name="Peeters C."/>
        </authorList>
    </citation>
    <scope>NUCLEOTIDE SEQUENCE</scope>
    <source>
        <strain evidence="3">LMG 29321</strain>
    </source>
</reference>
<accession>A0A158E8F8</accession>
<dbReference type="PANTHER" id="PTHR36251">
    <property type="entry name" value="FELS-1 PROPHAGE HOST SPECIFICITY PROTEIN-RELATED"/>
    <property type="match status" value="1"/>
</dbReference>
<dbReference type="AlphaFoldDB" id="A0A158E8F8"/>
<proteinExistence type="predicted"/>
<dbReference type="EMBL" id="FCOX02000052">
    <property type="protein sequence ID" value="SAL03053.1"/>
    <property type="molecule type" value="Genomic_DNA"/>
</dbReference>
<sequence length="143" mass="14337">MNARDGDTRALVTIAGAGGGGGKGGGGSGGTSAPVEAPDSLRSIQYARVINLICEGEVEGIVGGAQGIYCDDTPLQNADGTWNFSGAAVEWRSGTASQQPITGFSATESESTVGVQVTAAAPVVRSVTNPNMTAFRITLGFPC</sequence>
<comment type="caution">
    <text evidence="3">The sequence shown here is derived from an EMBL/GenBank/DDBJ whole genome shotgun (WGS) entry which is preliminary data.</text>
</comment>
<feature type="region of interest" description="Disordered" evidence="1">
    <location>
        <begin position="13"/>
        <end position="37"/>
    </location>
</feature>
<gene>
    <name evidence="3" type="ORF">AWB78_06494</name>
</gene>
<feature type="compositionally biased region" description="Gly residues" evidence="1">
    <location>
        <begin position="16"/>
        <end position="30"/>
    </location>
</feature>
<feature type="domain" description="Tip attachment protein J HDII-ins2" evidence="2">
    <location>
        <begin position="107"/>
        <end position="142"/>
    </location>
</feature>
<dbReference type="Proteomes" id="UP000071859">
    <property type="component" value="Unassembled WGS sequence"/>
</dbReference>
<evidence type="ECO:0000259" key="2">
    <source>
        <dbReference type="Pfam" id="PF24801"/>
    </source>
</evidence>
<evidence type="ECO:0000313" key="4">
    <source>
        <dbReference type="Proteomes" id="UP000071859"/>
    </source>
</evidence>
<dbReference type="Pfam" id="PF24801">
    <property type="entry name" value="FNIII-A_GpJ"/>
    <property type="match status" value="1"/>
</dbReference>
<organism evidence="3 4">
    <name type="scientific">Caballeronia calidae</name>
    <dbReference type="NCBI Taxonomy" id="1777139"/>
    <lineage>
        <taxon>Bacteria</taxon>
        <taxon>Pseudomonadati</taxon>
        <taxon>Pseudomonadota</taxon>
        <taxon>Betaproteobacteria</taxon>
        <taxon>Burkholderiales</taxon>
        <taxon>Burkholderiaceae</taxon>
        <taxon>Caballeronia</taxon>
    </lineage>
</organism>
<dbReference type="RefSeq" id="WP_232477958.1">
    <property type="nucleotide sequence ID" value="NZ_FCOX02000052.1"/>
</dbReference>
<name>A0A158E8F8_9BURK</name>
<dbReference type="InterPro" id="IPR055385">
    <property type="entry name" value="GpJ_HDII-ins2"/>
</dbReference>
<protein>
    <submittedName>
        <fullName evidence="3">Host specificity protein J</fullName>
    </submittedName>
</protein>
<dbReference type="PANTHER" id="PTHR36251:SF2">
    <property type="entry name" value="GIFSY-2 PROPHAGE HOST SPECIFICITY PROTEIN J, PHAGE LAMBDA"/>
    <property type="match status" value="1"/>
</dbReference>
<evidence type="ECO:0000256" key="1">
    <source>
        <dbReference type="SAM" id="MobiDB-lite"/>
    </source>
</evidence>
<keyword evidence="4" id="KW-1185">Reference proteome</keyword>
<evidence type="ECO:0000313" key="3">
    <source>
        <dbReference type="EMBL" id="SAL03053.1"/>
    </source>
</evidence>
<dbReference type="InterPro" id="IPR053171">
    <property type="entry name" value="Viral_Tip_Attach_Protein"/>
</dbReference>